<comment type="subcellular location">
    <subcellularLocation>
        <location evidence="1">Chromosome</location>
    </subcellularLocation>
    <subcellularLocation>
        <location evidence="2">Cytoplasm</location>
    </subcellularLocation>
</comment>
<dbReference type="GO" id="GO:0005737">
    <property type="term" value="C:cytoplasm"/>
    <property type="evidence" value="ECO:0007669"/>
    <property type="project" value="UniProtKB-SubCell"/>
</dbReference>
<sequence length="915" mass="101991">MLLSESRANVFDSFKADSPDDEFSKPKRCLKSGSSPHKSLNMIILEDENDDDDERLARRKSRLLEPHPASVNSPGASSTAARRRADAAAPRGIPQAQIGEHYGNCIRLAAENKITAKNAFNLHLIDYMSEMIKKEDFASFQIASSSLDAGAKIYAGRVDAVHQETYQVLTGLGRSGNPQNEENESNADNVDDDDKTHSHSKPEQKKKTASHRDIIHKQLNKIRIKTLADKIDVDPLFQHQTAAYDEGGTAELRLNQLSTANASCELILDSSTPVMLRTLTTTQQITPMNVTNVTEFLSSILARSLNQLSICSTLQNFRFTDWDLNKNSFDSNSQMNWDTNSQPISLLNQDNNDDGDDNGFNPLPVQDDSFCDNIHEDINLDPVCETGMQVEVNGSSAEAVNNNIESNNLLANIPVTENTTATNTTTTTTADSELFVSCLKNMLDKQYEHFGKLNDHLLGMWAGPEHWRKKAKRPKLDGTVKLNEDNPEKNFEHGLGENETGIVDKVINSRKMTKSKRDKAQRISYAETIKPSENRTKSGRLSRRDWLKNVLSSGVENSTASNSTIFKETYRQKANRQMNMLPSEWSDSRQTLYQLVNRDVILRPNILPDGRNLTNCNNIASENADYMVGTSELCAVLTVGSSERPVDNEYKDADGGLDQLRNHQDDDDDDDDAIIPFECAFTQNAGYNDGELTDIELISQPNKVARIEIGYARTAKMINVQRLKCAMWGFLEHTVPHVGLNIPSQSPLSVASTASAPDTNSLVDDPTSLNVNENQKQCPMNEDVIESDSGRTSCLPKVHGARGFSEVIDNLSGRISWQMAKELSISIALNCLLHLSNEKQLYLENVDSFSDIYISQGLPSFELKHLETYTNICDNNAIHHGDIISGNKPTLNNQKRNKTRHVRPSTLDSWLIEND</sequence>
<comment type="similarity">
    <text evidence="3">Belongs to the CND2 (condensin subunit 2) family.</text>
</comment>
<evidence type="ECO:0000313" key="13">
    <source>
        <dbReference type="WBParaSite" id="SMRG1_49870.1"/>
    </source>
</evidence>
<name>A0AA84ZW80_9TREM</name>
<feature type="compositionally biased region" description="Polar residues" evidence="11">
    <location>
        <begin position="333"/>
        <end position="347"/>
    </location>
</feature>
<dbReference type="PIRSF" id="PIRSF017126">
    <property type="entry name" value="Condensin_H"/>
    <property type="match status" value="1"/>
</dbReference>
<dbReference type="GO" id="GO:0003682">
    <property type="term" value="F:chromatin binding"/>
    <property type="evidence" value="ECO:0007669"/>
    <property type="project" value="TreeGrafter"/>
</dbReference>
<evidence type="ECO:0000256" key="5">
    <source>
        <dbReference type="ARBA" id="ARBA00022454"/>
    </source>
</evidence>
<feature type="region of interest" description="Disordered" evidence="11">
    <location>
        <begin position="171"/>
        <end position="212"/>
    </location>
</feature>
<dbReference type="Pfam" id="PF05786">
    <property type="entry name" value="Cnd2"/>
    <property type="match status" value="1"/>
</dbReference>
<dbReference type="GO" id="GO:0051301">
    <property type="term" value="P:cell division"/>
    <property type="evidence" value="ECO:0007669"/>
    <property type="project" value="UniProtKB-KW"/>
</dbReference>
<evidence type="ECO:0000256" key="6">
    <source>
        <dbReference type="ARBA" id="ARBA00022490"/>
    </source>
</evidence>
<reference evidence="13" key="1">
    <citation type="submission" date="2023-11" db="UniProtKB">
        <authorList>
            <consortium name="WormBaseParasite"/>
        </authorList>
    </citation>
    <scope>IDENTIFICATION</scope>
</reference>
<feature type="region of interest" description="Disordered" evidence="11">
    <location>
        <begin position="1"/>
        <end position="93"/>
    </location>
</feature>
<evidence type="ECO:0000256" key="9">
    <source>
        <dbReference type="ARBA" id="ARBA00023067"/>
    </source>
</evidence>
<protein>
    <recommendedName>
        <fullName evidence="4">Condensin complex subunit 2</fullName>
    </recommendedName>
</protein>
<dbReference type="PANTHER" id="PTHR13108">
    <property type="entry name" value="CONDENSIN COMPLEX SUBUNIT 2"/>
    <property type="match status" value="1"/>
</dbReference>
<feature type="region of interest" description="Disordered" evidence="11">
    <location>
        <begin position="333"/>
        <end position="361"/>
    </location>
</feature>
<organism evidence="12 13">
    <name type="scientific">Schistosoma margrebowiei</name>
    <dbReference type="NCBI Taxonomy" id="48269"/>
    <lineage>
        <taxon>Eukaryota</taxon>
        <taxon>Metazoa</taxon>
        <taxon>Spiralia</taxon>
        <taxon>Lophotrochozoa</taxon>
        <taxon>Platyhelminthes</taxon>
        <taxon>Trematoda</taxon>
        <taxon>Digenea</taxon>
        <taxon>Strigeidida</taxon>
        <taxon>Schistosomatoidea</taxon>
        <taxon>Schistosomatidae</taxon>
        <taxon>Schistosoma</taxon>
    </lineage>
</organism>
<evidence type="ECO:0000256" key="4">
    <source>
        <dbReference type="ARBA" id="ARBA00016065"/>
    </source>
</evidence>
<evidence type="ECO:0000256" key="8">
    <source>
        <dbReference type="ARBA" id="ARBA00022776"/>
    </source>
</evidence>
<dbReference type="GO" id="GO:0000796">
    <property type="term" value="C:condensin complex"/>
    <property type="evidence" value="ECO:0007669"/>
    <property type="project" value="InterPro"/>
</dbReference>
<evidence type="ECO:0000256" key="11">
    <source>
        <dbReference type="SAM" id="MobiDB-lite"/>
    </source>
</evidence>
<dbReference type="InterPro" id="IPR022816">
    <property type="entry name" value="Condensin_barren_su2"/>
</dbReference>
<accession>A0AA84ZW80</accession>
<evidence type="ECO:0000256" key="10">
    <source>
        <dbReference type="ARBA" id="ARBA00023306"/>
    </source>
</evidence>
<feature type="compositionally biased region" description="Basic and acidic residues" evidence="11">
    <location>
        <begin position="645"/>
        <end position="664"/>
    </location>
</feature>
<dbReference type="PANTHER" id="PTHR13108:SF9">
    <property type="entry name" value="CONDENSIN COMPLEX SUBUNIT 2"/>
    <property type="match status" value="1"/>
</dbReference>
<dbReference type="GO" id="GO:0007076">
    <property type="term" value="P:mitotic chromosome condensation"/>
    <property type="evidence" value="ECO:0007669"/>
    <property type="project" value="InterPro"/>
</dbReference>
<feature type="compositionally biased region" description="Acidic residues" evidence="11">
    <location>
        <begin position="181"/>
        <end position="193"/>
    </location>
</feature>
<keyword evidence="6" id="KW-0963">Cytoplasm</keyword>
<dbReference type="AlphaFoldDB" id="A0AA84ZW80"/>
<evidence type="ECO:0000256" key="1">
    <source>
        <dbReference type="ARBA" id="ARBA00004286"/>
    </source>
</evidence>
<proteinExistence type="inferred from homology"/>
<feature type="compositionally biased region" description="Basic and acidic residues" evidence="11">
    <location>
        <begin position="14"/>
        <end position="25"/>
    </location>
</feature>
<keyword evidence="10" id="KW-0131">Cell cycle</keyword>
<evidence type="ECO:0000313" key="12">
    <source>
        <dbReference type="Proteomes" id="UP000050790"/>
    </source>
</evidence>
<evidence type="ECO:0000256" key="3">
    <source>
        <dbReference type="ARBA" id="ARBA00009471"/>
    </source>
</evidence>
<keyword evidence="9" id="KW-0226">DNA condensation</keyword>
<feature type="compositionally biased region" description="Basic and acidic residues" evidence="11">
    <location>
        <begin position="194"/>
        <end position="212"/>
    </location>
</feature>
<feature type="compositionally biased region" description="Acidic residues" evidence="11">
    <location>
        <begin position="45"/>
        <end position="54"/>
    </location>
</feature>
<feature type="compositionally biased region" description="Polar residues" evidence="11">
    <location>
        <begin position="70"/>
        <end position="79"/>
    </location>
</feature>
<keyword evidence="7" id="KW-0132">Cell division</keyword>
<dbReference type="WBParaSite" id="SMRG1_49870.1">
    <property type="protein sequence ID" value="SMRG1_49870.1"/>
    <property type="gene ID" value="SMRG1_49870"/>
</dbReference>
<keyword evidence="5" id="KW-0158">Chromosome</keyword>
<feature type="region of interest" description="Disordered" evidence="11">
    <location>
        <begin position="645"/>
        <end position="669"/>
    </location>
</feature>
<evidence type="ECO:0000256" key="2">
    <source>
        <dbReference type="ARBA" id="ARBA00004496"/>
    </source>
</evidence>
<evidence type="ECO:0000256" key="7">
    <source>
        <dbReference type="ARBA" id="ARBA00022618"/>
    </source>
</evidence>
<dbReference type="Proteomes" id="UP000050790">
    <property type="component" value="Unassembled WGS sequence"/>
</dbReference>
<keyword evidence="8" id="KW-0498">Mitosis</keyword>